<sequence>MENEENLPSIKIPNILPEIFQVLLKYIYGGKLPLEEYDNSNIIKILDAASILGLRELIDYLQPFL</sequence>
<evidence type="ECO:0000259" key="1">
    <source>
        <dbReference type="Pfam" id="PF00651"/>
    </source>
</evidence>
<gene>
    <name evidence="2" type="ORF">C1645_747298</name>
</gene>
<dbReference type="EMBL" id="QKYT01000004">
    <property type="protein sequence ID" value="RIA99445.1"/>
    <property type="molecule type" value="Genomic_DNA"/>
</dbReference>
<organism evidence="2 3">
    <name type="scientific">Glomus cerebriforme</name>
    <dbReference type="NCBI Taxonomy" id="658196"/>
    <lineage>
        <taxon>Eukaryota</taxon>
        <taxon>Fungi</taxon>
        <taxon>Fungi incertae sedis</taxon>
        <taxon>Mucoromycota</taxon>
        <taxon>Glomeromycotina</taxon>
        <taxon>Glomeromycetes</taxon>
        <taxon>Glomerales</taxon>
        <taxon>Glomeraceae</taxon>
        <taxon>Glomus</taxon>
    </lineage>
</organism>
<dbReference type="Proteomes" id="UP000265703">
    <property type="component" value="Unassembled WGS sequence"/>
</dbReference>
<dbReference type="InterPro" id="IPR000210">
    <property type="entry name" value="BTB/POZ_dom"/>
</dbReference>
<dbReference type="CDD" id="cd18186">
    <property type="entry name" value="BTB_POZ_ZBTB_KLHL-like"/>
    <property type="match status" value="1"/>
</dbReference>
<dbReference type="AlphaFoldDB" id="A0A397TS32"/>
<accession>A0A397TS32</accession>
<evidence type="ECO:0000313" key="2">
    <source>
        <dbReference type="EMBL" id="RIA99445.1"/>
    </source>
</evidence>
<feature type="non-terminal residue" evidence="2">
    <location>
        <position position="65"/>
    </location>
</feature>
<evidence type="ECO:0000313" key="3">
    <source>
        <dbReference type="Proteomes" id="UP000265703"/>
    </source>
</evidence>
<keyword evidence="3" id="KW-1185">Reference proteome</keyword>
<protein>
    <recommendedName>
        <fullName evidence="1">BTB domain-containing protein</fullName>
    </recommendedName>
</protein>
<dbReference type="Gene3D" id="3.30.710.10">
    <property type="entry name" value="Potassium Channel Kv1.1, Chain A"/>
    <property type="match status" value="1"/>
</dbReference>
<comment type="caution">
    <text evidence="2">The sequence shown here is derived from an EMBL/GenBank/DDBJ whole genome shotgun (WGS) entry which is preliminary data.</text>
</comment>
<dbReference type="Pfam" id="PF00651">
    <property type="entry name" value="BTB"/>
    <property type="match status" value="1"/>
</dbReference>
<reference evidence="2 3" key="1">
    <citation type="submission" date="2018-06" db="EMBL/GenBank/DDBJ databases">
        <title>Comparative genomics reveals the genomic features of Rhizophagus irregularis, R. cerebriforme, R. diaphanum and Gigaspora rosea, and their symbiotic lifestyle signature.</title>
        <authorList>
            <person name="Morin E."/>
            <person name="San Clemente H."/>
            <person name="Chen E.C.H."/>
            <person name="De La Providencia I."/>
            <person name="Hainaut M."/>
            <person name="Kuo A."/>
            <person name="Kohler A."/>
            <person name="Murat C."/>
            <person name="Tang N."/>
            <person name="Roy S."/>
            <person name="Loubradou J."/>
            <person name="Henrissat B."/>
            <person name="Grigoriev I.V."/>
            <person name="Corradi N."/>
            <person name="Roux C."/>
            <person name="Martin F.M."/>
        </authorList>
    </citation>
    <scope>NUCLEOTIDE SEQUENCE [LARGE SCALE GENOMIC DNA]</scope>
    <source>
        <strain evidence="2 3">DAOM 227022</strain>
    </source>
</reference>
<dbReference type="SUPFAM" id="SSF54695">
    <property type="entry name" value="POZ domain"/>
    <property type="match status" value="1"/>
</dbReference>
<feature type="domain" description="BTB" evidence="1">
    <location>
        <begin position="3"/>
        <end position="64"/>
    </location>
</feature>
<name>A0A397TS32_9GLOM</name>
<proteinExistence type="predicted"/>
<dbReference type="InterPro" id="IPR011333">
    <property type="entry name" value="SKP1/BTB/POZ_sf"/>
</dbReference>
<dbReference type="OrthoDB" id="2429099at2759"/>